<evidence type="ECO:0000313" key="3">
    <source>
        <dbReference type="Proteomes" id="UP000887013"/>
    </source>
</evidence>
<sequence length="194" mass="22504">MHHIDTFGSPVFAKPRRLASDRVKIAKMEFKHMLDLDHMRPSNTNYASPLHLVLKKGSEDWRPVGDYRALTSQTKRDRYPILRVLDFNGELHGTQIFLHVNLVKAFHQIPIAPEDIHKIALCIPFGLFESTRMQFGLCNASTTFQRFMDVVTRVLDGVYAFIDDILIASQSYEQHIEHLRTLFSRLDHYGLKIK</sequence>
<dbReference type="PANTHER" id="PTHR24559">
    <property type="entry name" value="TRANSPOSON TY3-I GAG-POL POLYPROTEIN"/>
    <property type="match status" value="1"/>
</dbReference>
<dbReference type="InterPro" id="IPR043128">
    <property type="entry name" value="Rev_trsase/Diguanyl_cyclase"/>
</dbReference>
<dbReference type="InterPro" id="IPR053134">
    <property type="entry name" value="RNA-dir_DNA_polymerase"/>
</dbReference>
<name>A0A8X6KEM2_NEPPI</name>
<dbReference type="GO" id="GO:0071897">
    <property type="term" value="P:DNA biosynthetic process"/>
    <property type="evidence" value="ECO:0007669"/>
    <property type="project" value="UniProtKB-ARBA"/>
</dbReference>
<comment type="caution">
    <text evidence="2">The sequence shown here is derived from an EMBL/GenBank/DDBJ whole genome shotgun (WGS) entry which is preliminary data.</text>
</comment>
<evidence type="ECO:0000313" key="2">
    <source>
        <dbReference type="EMBL" id="GFS43619.1"/>
    </source>
</evidence>
<dbReference type="SUPFAM" id="SSF56672">
    <property type="entry name" value="DNA/RNA polymerases"/>
    <property type="match status" value="1"/>
</dbReference>
<proteinExistence type="predicted"/>
<organism evidence="2 3">
    <name type="scientific">Nephila pilipes</name>
    <name type="common">Giant wood spider</name>
    <name type="synonym">Nephila maculata</name>
    <dbReference type="NCBI Taxonomy" id="299642"/>
    <lineage>
        <taxon>Eukaryota</taxon>
        <taxon>Metazoa</taxon>
        <taxon>Ecdysozoa</taxon>
        <taxon>Arthropoda</taxon>
        <taxon>Chelicerata</taxon>
        <taxon>Arachnida</taxon>
        <taxon>Araneae</taxon>
        <taxon>Araneomorphae</taxon>
        <taxon>Entelegynae</taxon>
        <taxon>Araneoidea</taxon>
        <taxon>Nephilidae</taxon>
        <taxon>Nephila</taxon>
    </lineage>
</organism>
<accession>A0A8X6KEM2</accession>
<protein>
    <recommendedName>
        <fullName evidence="1">Reverse transcriptase domain-containing protein</fullName>
    </recommendedName>
</protein>
<dbReference type="Proteomes" id="UP000887013">
    <property type="component" value="Unassembled WGS sequence"/>
</dbReference>
<dbReference type="InterPro" id="IPR000477">
    <property type="entry name" value="RT_dom"/>
</dbReference>
<dbReference type="InterPro" id="IPR043502">
    <property type="entry name" value="DNA/RNA_pol_sf"/>
</dbReference>
<dbReference type="Pfam" id="PF00078">
    <property type="entry name" value="RVT_1"/>
    <property type="match status" value="1"/>
</dbReference>
<feature type="domain" description="Reverse transcriptase" evidence="1">
    <location>
        <begin position="55"/>
        <end position="194"/>
    </location>
</feature>
<dbReference type="EMBL" id="BMAW01044255">
    <property type="protein sequence ID" value="GFS43619.1"/>
    <property type="molecule type" value="Genomic_DNA"/>
</dbReference>
<evidence type="ECO:0000259" key="1">
    <source>
        <dbReference type="Pfam" id="PF00078"/>
    </source>
</evidence>
<dbReference type="PANTHER" id="PTHR24559:SF435">
    <property type="entry name" value="RIBONUCLEASE H"/>
    <property type="match status" value="1"/>
</dbReference>
<keyword evidence="3" id="KW-1185">Reference proteome</keyword>
<reference evidence="2" key="1">
    <citation type="submission" date="2020-08" db="EMBL/GenBank/DDBJ databases">
        <title>Multicomponent nature underlies the extraordinary mechanical properties of spider dragline silk.</title>
        <authorList>
            <person name="Kono N."/>
            <person name="Nakamura H."/>
            <person name="Mori M."/>
            <person name="Yoshida Y."/>
            <person name="Ohtoshi R."/>
            <person name="Malay A.D."/>
            <person name="Moran D.A.P."/>
            <person name="Tomita M."/>
            <person name="Numata K."/>
            <person name="Arakawa K."/>
        </authorList>
    </citation>
    <scope>NUCLEOTIDE SEQUENCE</scope>
</reference>
<gene>
    <name evidence="2" type="primary">TY3B-G</name>
    <name evidence="2" type="ORF">NPIL_254661</name>
</gene>
<dbReference type="Gene3D" id="3.10.10.10">
    <property type="entry name" value="HIV Type 1 Reverse Transcriptase, subunit A, domain 1"/>
    <property type="match status" value="1"/>
</dbReference>
<dbReference type="Gene3D" id="3.30.70.270">
    <property type="match status" value="1"/>
</dbReference>
<dbReference type="OrthoDB" id="6432507at2759"/>
<dbReference type="CDD" id="cd01647">
    <property type="entry name" value="RT_LTR"/>
    <property type="match status" value="1"/>
</dbReference>
<dbReference type="AlphaFoldDB" id="A0A8X6KEM2"/>